<evidence type="ECO:0000256" key="3">
    <source>
        <dbReference type="ARBA" id="ARBA00022842"/>
    </source>
</evidence>
<dbReference type="EMBL" id="CP021425">
    <property type="protein sequence ID" value="ARU54486.1"/>
    <property type="molecule type" value="Genomic_DNA"/>
</dbReference>
<dbReference type="OrthoDB" id="367448at2"/>
<gene>
    <name evidence="4" type="ORF">OLMES_0382</name>
</gene>
<dbReference type="AlphaFoldDB" id="A0A1Y0I3X1"/>
<organism evidence="4 5">
    <name type="scientific">Oleiphilus messinensis</name>
    <dbReference type="NCBI Taxonomy" id="141451"/>
    <lineage>
        <taxon>Bacteria</taxon>
        <taxon>Pseudomonadati</taxon>
        <taxon>Pseudomonadota</taxon>
        <taxon>Gammaproteobacteria</taxon>
        <taxon>Oceanospirillales</taxon>
        <taxon>Oleiphilaceae</taxon>
        <taxon>Oleiphilus</taxon>
    </lineage>
</organism>
<dbReference type="NCBIfam" id="TIGR01549">
    <property type="entry name" value="HAD-SF-IA-v1"/>
    <property type="match status" value="1"/>
</dbReference>
<evidence type="ECO:0000313" key="5">
    <source>
        <dbReference type="Proteomes" id="UP000196027"/>
    </source>
</evidence>
<dbReference type="InterPro" id="IPR051400">
    <property type="entry name" value="HAD-like_hydrolase"/>
</dbReference>
<dbReference type="Gene3D" id="1.20.120.1600">
    <property type="match status" value="1"/>
</dbReference>
<dbReference type="Proteomes" id="UP000196027">
    <property type="component" value="Chromosome"/>
</dbReference>
<dbReference type="InterPro" id="IPR036412">
    <property type="entry name" value="HAD-like_sf"/>
</dbReference>
<dbReference type="SUPFAM" id="SSF56784">
    <property type="entry name" value="HAD-like"/>
    <property type="match status" value="1"/>
</dbReference>
<accession>A0A1Y0I3X1</accession>
<comment type="cofactor">
    <cofactor evidence="1">
        <name>Mg(2+)</name>
        <dbReference type="ChEBI" id="CHEBI:18420"/>
    </cofactor>
</comment>
<dbReference type="PRINTS" id="PR00413">
    <property type="entry name" value="HADHALOGNASE"/>
</dbReference>
<evidence type="ECO:0000256" key="2">
    <source>
        <dbReference type="ARBA" id="ARBA00022801"/>
    </source>
</evidence>
<dbReference type="Gene3D" id="3.40.50.1000">
    <property type="entry name" value="HAD superfamily/HAD-like"/>
    <property type="match status" value="1"/>
</dbReference>
<dbReference type="SFLD" id="SFLDG01129">
    <property type="entry name" value="C1.5:_HAD__Beta-PGM__Phosphata"/>
    <property type="match status" value="1"/>
</dbReference>
<dbReference type="RefSeq" id="WP_087459681.1">
    <property type="nucleotide sequence ID" value="NZ_CP021425.1"/>
</dbReference>
<keyword evidence="2 4" id="KW-0378">Hydrolase</keyword>
<dbReference type="Pfam" id="PF00702">
    <property type="entry name" value="Hydrolase"/>
    <property type="match status" value="1"/>
</dbReference>
<dbReference type="PANTHER" id="PTHR46470:SF4">
    <property type="entry name" value="5-AMINO-6-(5-PHOSPHO-D-RIBITYLAMINO)URACIL PHOSPHATASE YIGB"/>
    <property type="match status" value="1"/>
</dbReference>
<dbReference type="GO" id="GO:0009231">
    <property type="term" value="P:riboflavin biosynthetic process"/>
    <property type="evidence" value="ECO:0007669"/>
    <property type="project" value="TreeGrafter"/>
</dbReference>
<dbReference type="KEGG" id="ome:OLMES_0382"/>
<dbReference type="InterPro" id="IPR023214">
    <property type="entry name" value="HAD_sf"/>
</dbReference>
<reference evidence="4 5" key="1">
    <citation type="submission" date="2017-05" db="EMBL/GenBank/DDBJ databases">
        <title>Genomic insights into alkan degradation activity of Oleiphilus messinensis.</title>
        <authorList>
            <person name="Kozyavkin S.A."/>
            <person name="Slesarev A.I."/>
            <person name="Golyshin P.N."/>
            <person name="Korzhenkov A."/>
            <person name="Golyshina O.N."/>
            <person name="Toshchakov S.V."/>
        </authorList>
    </citation>
    <scope>NUCLEOTIDE SEQUENCE [LARGE SCALE GENOMIC DNA]</scope>
    <source>
        <strain evidence="4 5">ME102</strain>
    </source>
</reference>
<dbReference type="PANTHER" id="PTHR46470">
    <property type="entry name" value="N-ACYLNEURAMINATE-9-PHOSPHATASE"/>
    <property type="match status" value="1"/>
</dbReference>
<dbReference type="GO" id="GO:0016787">
    <property type="term" value="F:hydrolase activity"/>
    <property type="evidence" value="ECO:0007669"/>
    <property type="project" value="UniProtKB-KW"/>
</dbReference>
<keyword evidence="5" id="KW-1185">Reference proteome</keyword>
<name>A0A1Y0I3X1_9GAMM</name>
<dbReference type="InterPro" id="IPR006439">
    <property type="entry name" value="HAD-SF_hydro_IA"/>
</dbReference>
<dbReference type="NCBIfam" id="TIGR01509">
    <property type="entry name" value="HAD-SF-IA-v3"/>
    <property type="match status" value="1"/>
</dbReference>
<evidence type="ECO:0000256" key="1">
    <source>
        <dbReference type="ARBA" id="ARBA00001946"/>
    </source>
</evidence>
<sequence>MPVSIISLDLDNTLWHAEPTLIAAEKAMLGWLQDFSPDVLVRARERGWSHYRKQTLAENPELVHRVSELRLKALQLLMLDCGLSQDASKQAAQGAFDCFWSARQNVSLFPETRTVLDQLKREFSLISITNGNADVEHIGLNDYFIYSLRAEEIGIGKPDPAIFQHALAQINAQPESCIHVGDHIIDDIQGAAEFGIKTIWFNWQNQSQNVDVQPDRIITELRELPQAIASLAD</sequence>
<dbReference type="SFLD" id="SFLDS00003">
    <property type="entry name" value="Haloacid_Dehalogenase"/>
    <property type="match status" value="1"/>
</dbReference>
<proteinExistence type="predicted"/>
<protein>
    <submittedName>
        <fullName evidence="4">HAD superfamily hydrolase</fullName>
    </submittedName>
</protein>
<evidence type="ECO:0000313" key="4">
    <source>
        <dbReference type="EMBL" id="ARU54486.1"/>
    </source>
</evidence>
<keyword evidence="3" id="KW-0460">Magnesium</keyword>